<dbReference type="InterPro" id="IPR012340">
    <property type="entry name" value="NA-bd_OB-fold"/>
</dbReference>
<dbReference type="GO" id="GO:0006402">
    <property type="term" value="P:mRNA catabolic process"/>
    <property type="evidence" value="ECO:0007669"/>
    <property type="project" value="TreeGrafter"/>
</dbReference>
<keyword evidence="4" id="KW-1185">Reference proteome</keyword>
<evidence type="ECO:0000313" key="3">
    <source>
        <dbReference type="EMBL" id="KAH8994995.1"/>
    </source>
</evidence>
<sequence length="938" mass="104463">MHRARVGGLAPPPFVTYSHSPSIVPRRFRSQSSSVLTNATKPSKQAWKDTKNTAFKFLKTATTSRRAGLAPARTHRATELRLVNSILEEQRLPLSREPSFQDVVQPMTGNPEEEDTSELPSDIGPGALVEIRWGTRPAFGVILREAPDKGRNAVQTLVVDGRIITHVAHDVFFVVPNFVDTFQIKRCGVEDKPVNTKELMARVTVAEKVRAFNKAAEDLSNGYATLFKNVYPQVSAPNEEAWASVTVMEAAKLLNVQHRDRNLVLHAVYSHLMKRSQMFVMDNRNFLSTQTFYVRPRAQVERFNQVSHLIQTSSPCVGQFAMRAKSIIAELRKVTTNPKNQAPSFIPATELAFTEDDQLFIRFLLDSLVDIRSAQCDSYIPLVCRIIKAVGLYDGDVDSAQVRLFLVDLGVLAPWQDIASLIEVQPGLIAPPEPEPPARAGWDAKSGATPTSLGPDDFYSVDPLESIRHDFGKLLVYTIDDHGAQELDDGLSVERDASNPSCLWVHVHVADPTAVLPPTHSFARRARDMAHTHYFYYGSQSMLPESLVGQLSLGHSAINGGAENVMTFSAKIDSAGNIVDYKVRAGIVHNIRVLKYDDVDAAMSFHSQDAAYPFGRPKKPDSTPLNLLPADLENLQLLDLFCKRMVANRMTVPCFSYGLGFPELTVSPKLLPVGVTIQPGLFSGDPKISYGVRQGYNSGSRQIIAEAAQVANRIASIFGRDFGIPLVRRSLATPAGIDAVLADLLKLRDTTGWVDFFEVRRRALRPPSSRYTLEPAKHWMLGIAEGEGYTRATSPLRRYGDLVTHWQIKHALLHKQPLFSAKEMQSTFEYIGVREQRWKWVERSHTRWWALAFVKRWMESSRNVGAYNPLESLTGRATTPARQDIFRGLRAQEVYIAKLGLIGVLEGAAEQDIGAEVAVDIDKIVLTTHPVLRVKPRQ</sequence>
<dbReference type="SMART" id="SM00955">
    <property type="entry name" value="RNB"/>
    <property type="match status" value="1"/>
</dbReference>
<dbReference type="AlphaFoldDB" id="A0AAD4LNA3"/>
<dbReference type="GO" id="GO:0003723">
    <property type="term" value="F:RNA binding"/>
    <property type="evidence" value="ECO:0007669"/>
    <property type="project" value="InterPro"/>
</dbReference>
<dbReference type="Pfam" id="PF00773">
    <property type="entry name" value="RNB"/>
    <property type="match status" value="1"/>
</dbReference>
<dbReference type="PANTHER" id="PTHR23355">
    <property type="entry name" value="RIBONUCLEASE"/>
    <property type="match status" value="1"/>
</dbReference>
<organism evidence="3 4">
    <name type="scientific">Lactarius akahatsu</name>
    <dbReference type="NCBI Taxonomy" id="416441"/>
    <lineage>
        <taxon>Eukaryota</taxon>
        <taxon>Fungi</taxon>
        <taxon>Dikarya</taxon>
        <taxon>Basidiomycota</taxon>
        <taxon>Agaricomycotina</taxon>
        <taxon>Agaricomycetes</taxon>
        <taxon>Russulales</taxon>
        <taxon>Russulaceae</taxon>
        <taxon>Lactarius</taxon>
    </lineage>
</organism>
<evidence type="ECO:0000259" key="2">
    <source>
        <dbReference type="SMART" id="SM00955"/>
    </source>
</evidence>
<dbReference type="InterPro" id="IPR001900">
    <property type="entry name" value="RNase_II/R"/>
</dbReference>
<name>A0AAD4LNA3_9AGAM</name>
<dbReference type="InterPro" id="IPR050180">
    <property type="entry name" value="RNR_Ribonuclease"/>
</dbReference>
<feature type="region of interest" description="Disordered" evidence="1">
    <location>
        <begin position="102"/>
        <end position="121"/>
    </location>
</feature>
<dbReference type="GO" id="GO:0000932">
    <property type="term" value="C:P-body"/>
    <property type="evidence" value="ECO:0007669"/>
    <property type="project" value="TreeGrafter"/>
</dbReference>
<accession>A0AAD4LNA3</accession>
<comment type="caution">
    <text evidence="3">The sequence shown here is derived from an EMBL/GenBank/DDBJ whole genome shotgun (WGS) entry which is preliminary data.</text>
</comment>
<dbReference type="GO" id="GO:0000175">
    <property type="term" value="F:3'-5'-RNA exonuclease activity"/>
    <property type="evidence" value="ECO:0007669"/>
    <property type="project" value="TreeGrafter"/>
</dbReference>
<feature type="domain" description="RNB" evidence="2">
    <location>
        <begin position="468"/>
        <end position="814"/>
    </location>
</feature>
<gene>
    <name evidence="3" type="ORF">EDB92DRAFT_2085345</name>
</gene>
<evidence type="ECO:0000256" key="1">
    <source>
        <dbReference type="SAM" id="MobiDB-lite"/>
    </source>
</evidence>
<evidence type="ECO:0000313" key="4">
    <source>
        <dbReference type="Proteomes" id="UP001201163"/>
    </source>
</evidence>
<dbReference type="Proteomes" id="UP001201163">
    <property type="component" value="Unassembled WGS sequence"/>
</dbReference>
<proteinExistence type="predicted"/>
<dbReference type="PANTHER" id="PTHR23355:SF65">
    <property type="entry name" value="EXORIBONUCLEASE CYT-4, PUTATIVE (AFU_ORTHOLOGUE AFUA_7G01550)-RELATED"/>
    <property type="match status" value="1"/>
</dbReference>
<dbReference type="EMBL" id="JAKELL010000013">
    <property type="protein sequence ID" value="KAH8994995.1"/>
    <property type="molecule type" value="Genomic_DNA"/>
</dbReference>
<protein>
    <recommendedName>
        <fullName evidence="2">RNB domain-containing protein</fullName>
    </recommendedName>
</protein>
<dbReference type="SUPFAM" id="SSF50249">
    <property type="entry name" value="Nucleic acid-binding proteins"/>
    <property type="match status" value="1"/>
</dbReference>
<reference evidence="3" key="1">
    <citation type="submission" date="2022-01" db="EMBL/GenBank/DDBJ databases">
        <title>Comparative genomics reveals a dynamic genome evolution in the ectomycorrhizal milk-cap (Lactarius) mushrooms.</title>
        <authorList>
            <consortium name="DOE Joint Genome Institute"/>
            <person name="Lebreton A."/>
            <person name="Tang N."/>
            <person name="Kuo A."/>
            <person name="LaButti K."/>
            <person name="Drula E."/>
            <person name="Barry K."/>
            <person name="Clum A."/>
            <person name="Lipzen A."/>
            <person name="Mousain D."/>
            <person name="Ng V."/>
            <person name="Wang R."/>
            <person name="Wang X."/>
            <person name="Dai Y."/>
            <person name="Henrissat B."/>
            <person name="Grigoriev I.V."/>
            <person name="Guerin-Laguette A."/>
            <person name="Yu F."/>
            <person name="Martin F.M."/>
        </authorList>
    </citation>
    <scope>NUCLEOTIDE SEQUENCE</scope>
    <source>
        <strain evidence="3">QP</strain>
    </source>
</reference>